<reference evidence="2 3" key="1">
    <citation type="submission" date="2019-08" db="EMBL/GenBank/DDBJ databases">
        <title>Complete genome sequence of Candidatus Uab amorphum.</title>
        <authorList>
            <person name="Shiratori T."/>
            <person name="Suzuki S."/>
            <person name="Kakizawa Y."/>
            <person name="Ishida K."/>
        </authorList>
    </citation>
    <scope>NUCLEOTIDE SEQUENCE [LARGE SCALE GENOMIC DNA]</scope>
    <source>
        <strain evidence="2 3">SRT547</strain>
    </source>
</reference>
<sequence>MPIYVYQAKEIDKGCEYCREEFEIMQSIKDDALTHCPKCGTEIKKIIQPFGFSVGKKHLLSDKNLKKKGFTKLVNEGDGKFRKI</sequence>
<organism evidence="2 3">
    <name type="scientific">Uabimicrobium amorphum</name>
    <dbReference type="NCBI Taxonomy" id="2596890"/>
    <lineage>
        <taxon>Bacteria</taxon>
        <taxon>Pseudomonadati</taxon>
        <taxon>Planctomycetota</taxon>
        <taxon>Candidatus Uabimicrobiia</taxon>
        <taxon>Candidatus Uabimicrobiales</taxon>
        <taxon>Candidatus Uabimicrobiaceae</taxon>
        <taxon>Candidatus Uabimicrobium</taxon>
    </lineage>
</organism>
<dbReference type="Proteomes" id="UP000326354">
    <property type="component" value="Chromosome"/>
</dbReference>
<dbReference type="NCBIfam" id="TIGR02605">
    <property type="entry name" value="CxxC_CxxC_SSSS"/>
    <property type="match status" value="1"/>
</dbReference>
<gene>
    <name evidence="2" type="ORF">UABAM_03725</name>
</gene>
<dbReference type="SMART" id="SM00834">
    <property type="entry name" value="CxxC_CXXC_SSSS"/>
    <property type="match status" value="1"/>
</dbReference>
<protein>
    <recommendedName>
        <fullName evidence="1">Putative regulatory protein FmdB zinc ribbon domain-containing protein</fullName>
    </recommendedName>
</protein>
<dbReference type="InterPro" id="IPR013429">
    <property type="entry name" value="Regulatory_FmdB_Zinc_ribbon"/>
</dbReference>
<dbReference type="AlphaFoldDB" id="A0A5S9F573"/>
<feature type="domain" description="Putative regulatory protein FmdB zinc ribbon" evidence="1">
    <location>
        <begin position="1"/>
        <end position="48"/>
    </location>
</feature>
<proteinExistence type="predicted"/>
<dbReference type="EMBL" id="AP019860">
    <property type="protein sequence ID" value="BBM85359.1"/>
    <property type="molecule type" value="Genomic_DNA"/>
</dbReference>
<keyword evidence="3" id="KW-1185">Reference proteome</keyword>
<dbReference type="KEGG" id="uam:UABAM_03725"/>
<accession>A0A5S9F573</accession>
<name>A0A5S9F573_UABAM</name>
<dbReference type="OrthoDB" id="215655at2"/>
<evidence type="ECO:0000313" key="3">
    <source>
        <dbReference type="Proteomes" id="UP000326354"/>
    </source>
</evidence>
<dbReference type="Pfam" id="PF09723">
    <property type="entry name" value="Zn_ribbon_8"/>
    <property type="match status" value="1"/>
</dbReference>
<evidence type="ECO:0000259" key="1">
    <source>
        <dbReference type="SMART" id="SM00834"/>
    </source>
</evidence>
<evidence type="ECO:0000313" key="2">
    <source>
        <dbReference type="EMBL" id="BBM85359.1"/>
    </source>
</evidence>
<dbReference type="RefSeq" id="WP_151969467.1">
    <property type="nucleotide sequence ID" value="NZ_AP019860.1"/>
</dbReference>